<reference evidence="6" key="1">
    <citation type="journal article" date="2020" name="Microb. Genom.">
        <title>Genetic diversity of clinical and environmental Mucorales isolates obtained from an investigation of mucormycosis cases among solid organ transplant recipients.</title>
        <authorList>
            <person name="Nguyen M.H."/>
            <person name="Kaul D."/>
            <person name="Muto C."/>
            <person name="Cheng S.J."/>
            <person name="Richter R.A."/>
            <person name="Bruno V.M."/>
            <person name="Liu G."/>
            <person name="Beyhan S."/>
            <person name="Sundermann A.J."/>
            <person name="Mounaud S."/>
            <person name="Pasculle A.W."/>
            <person name="Nierman W.C."/>
            <person name="Driscoll E."/>
            <person name="Cumbie R."/>
            <person name="Clancy C.J."/>
            <person name="Dupont C.L."/>
        </authorList>
    </citation>
    <scope>NUCLEOTIDE SEQUENCE</scope>
    <source>
        <strain evidence="6">GL11</strain>
    </source>
</reference>
<dbReference type="PANTHER" id="PTHR47447:SF17">
    <property type="entry name" value="OS12G0638900 PROTEIN"/>
    <property type="match status" value="1"/>
</dbReference>
<comment type="similarity">
    <text evidence="1">Belongs to the CCM1 family.</text>
</comment>
<dbReference type="OrthoDB" id="185373at2759"/>
<evidence type="ECO:0000256" key="3">
    <source>
        <dbReference type="ARBA" id="ARBA00044493"/>
    </source>
</evidence>
<comment type="caution">
    <text evidence="6">The sequence shown here is derived from an EMBL/GenBank/DDBJ whole genome shotgun (WGS) entry which is preliminary data.</text>
</comment>
<protein>
    <submittedName>
        <fullName evidence="6">Uncharacterized protein</fullName>
    </submittedName>
</protein>
<dbReference type="InterPro" id="IPR002885">
    <property type="entry name" value="PPR_rpt"/>
</dbReference>
<dbReference type="AlphaFoldDB" id="A0A9P6X9M8"/>
<dbReference type="NCBIfam" id="TIGR00756">
    <property type="entry name" value="PPR"/>
    <property type="match status" value="1"/>
</dbReference>
<keyword evidence="7" id="KW-1185">Reference proteome</keyword>
<sequence>MSLPLKEPCIRSLRHVGLKSSLFTTQSKIAITQGNHYTKQTLCSNVSKTFEDACVLGIRPTSSMYMNAITAYGHAKNKDKLIATWEDYRRHYKLKSSSHHRYIKALVECGDISTAYQILRDLKTKHYVKHEEISRCLAEFVSACLERNHIYLALKTTSDYLNFTDTWDKDALQQVAQSLWDAYAYHLPIDKKKMNKAEFDKFVALYRERMTVTHRMKSKDHFMPSHLFTMFKLITVTHPWIPSTHACNLVLDSQLIGTNYGAIKFVLAYMQKHSIQPTTHTISVLLKALGSSLPGNEIQSLYNNLKKNNRVDVNIYQAFIKVFSDKSDTVHAQAVALDMKNEGLPLEQNTCIAIVEGFVNKGDLDQAANWLKQNEDMALNNLDAYAVLMEAWIARGKWDACMDSYAWLESQCAKEITTNRRIVKALLTARFASGKHWSHCESQLKNLSITFTPTTLFRILRTLLGIENNGHYLVSGKSIAKALQMMEKELDVHLNSEGISRIIVALGKRGDYKQGFTIYNWVREDKSCVRARCSSSNIYRAIMYSALLNNDFRMLERAWIDMQYRKWFIECENGTKSDKIGHTLARYNMLLNGYASQLPRPDITRLKKTYQRLLKQQLSPDITTYNILIKAFVNGNNMKAANQVYRNMIDSGINPDTITANTLLNGWILRKEWAEVEKFVQKLKSTNEGKQNHGLDIVTFNLLVQSFLHLDSKSMAFSRLLKNQRKWRDALELENSRVKLSSNKIWKIFETTTGYSKETLDNYYKNSNCDDHPVASTEQSNLDCDMVHDYFVKLINSRQQQVVNFKDTNDAFIRFFSKSTEPDQVTYKLFMKAFVNRGDFCSAFKIKQWMDFRLPSLK</sequence>
<organism evidence="6 7">
    <name type="scientific">Rhizopus oryzae</name>
    <name type="common">Mucormycosis agent</name>
    <name type="synonym">Rhizopus arrhizus var. delemar</name>
    <dbReference type="NCBI Taxonomy" id="64495"/>
    <lineage>
        <taxon>Eukaryota</taxon>
        <taxon>Fungi</taxon>
        <taxon>Fungi incertae sedis</taxon>
        <taxon>Mucoromycota</taxon>
        <taxon>Mucoromycotina</taxon>
        <taxon>Mucoromycetes</taxon>
        <taxon>Mucorales</taxon>
        <taxon>Mucorineae</taxon>
        <taxon>Rhizopodaceae</taxon>
        <taxon>Rhizopus</taxon>
    </lineage>
</organism>
<evidence type="ECO:0000313" key="6">
    <source>
        <dbReference type="EMBL" id="KAG1308386.1"/>
    </source>
</evidence>
<dbReference type="Gene3D" id="1.25.40.10">
    <property type="entry name" value="Tetratricopeptide repeat domain"/>
    <property type="match status" value="3"/>
</dbReference>
<evidence type="ECO:0000256" key="4">
    <source>
        <dbReference type="ARBA" id="ARBA00044511"/>
    </source>
</evidence>
<dbReference type="Pfam" id="PF13041">
    <property type="entry name" value="PPR_2"/>
    <property type="match status" value="1"/>
</dbReference>
<name>A0A9P6X9M8_RHIOR</name>
<accession>A0A9P6X9M8</accession>
<dbReference type="Proteomes" id="UP000716291">
    <property type="component" value="Unassembled WGS sequence"/>
</dbReference>
<evidence type="ECO:0000313" key="7">
    <source>
        <dbReference type="Proteomes" id="UP000716291"/>
    </source>
</evidence>
<dbReference type="PANTHER" id="PTHR47447">
    <property type="entry name" value="OS03G0856100 PROTEIN"/>
    <property type="match status" value="1"/>
</dbReference>
<dbReference type="EMBL" id="JAANQT010000786">
    <property type="protein sequence ID" value="KAG1308386.1"/>
    <property type="molecule type" value="Genomic_DNA"/>
</dbReference>
<gene>
    <name evidence="6" type="ORF">G6F64_006080</name>
</gene>
<proteinExistence type="inferred from homology"/>
<evidence type="ECO:0000256" key="1">
    <source>
        <dbReference type="ARBA" id="ARBA00006192"/>
    </source>
</evidence>
<evidence type="ECO:0000256" key="2">
    <source>
        <dbReference type="ARBA" id="ARBA00022737"/>
    </source>
</evidence>
<evidence type="ECO:0000256" key="5">
    <source>
        <dbReference type="PROSITE-ProRule" id="PRU00708"/>
    </source>
</evidence>
<dbReference type="PROSITE" id="PS51375">
    <property type="entry name" value="PPR"/>
    <property type="match status" value="1"/>
</dbReference>
<keyword evidence="2" id="KW-0677">Repeat</keyword>
<dbReference type="InterPro" id="IPR011990">
    <property type="entry name" value="TPR-like_helical_dom_sf"/>
</dbReference>
<comment type="function">
    <text evidence="3">Regulates mitochondrial small subunit maturation by controlling 15S rRNA 5'-end processing. Localizes to the 5' precursor of the 15S rRNA in a position that is subsequently occupied by mS47 in the mature yeast mtSSU. Uses structure and sequence-specific RNA recognition, binding to a single-stranded region of the precursor and specifically recognizing bases -6 to -1. The exchange of Ccm1 for mS47 is coupled to the irreversible removal of precursor rRNA that is accompanied by conformational changes of the mitoribosomal proteins uS5m and mS26. These conformational changes signal completion of 5'-end rRNA processing through protection of the mature 5'-end of the 15S rRNA and stabilization of mS47. The removal of the 5' precursor together with the dissociation of Ccm1 may be catalyzed by the 5'-3' exoribonuclease Pet127. Involved in the specific removal of group I introns in mitochondrial encoded transcripts.</text>
</comment>
<feature type="repeat" description="PPR" evidence="5">
    <location>
        <begin position="621"/>
        <end position="655"/>
    </location>
</feature>
<comment type="subunit">
    <text evidence="4">Binds to mitochondrial small subunit 15S rRNA.</text>
</comment>